<dbReference type="EMBL" id="CP002869">
    <property type="protein sequence ID" value="AEI38819.1"/>
    <property type="molecule type" value="Genomic_DNA"/>
</dbReference>
<dbReference type="AlphaFoldDB" id="F8FKV9"/>
<evidence type="ECO:0000259" key="4">
    <source>
        <dbReference type="PROSITE" id="PS50995"/>
    </source>
</evidence>
<dbReference type="PANTHER" id="PTHR42756">
    <property type="entry name" value="TRANSCRIPTIONAL REGULATOR, MARR"/>
    <property type="match status" value="1"/>
</dbReference>
<dbReference type="PRINTS" id="PR00598">
    <property type="entry name" value="HTHMARR"/>
</dbReference>
<reference evidence="6" key="1">
    <citation type="submission" date="2011-06" db="EMBL/GenBank/DDBJ databases">
        <title>Complete genome sequence of Paenibacillus mucilaginosus KNP414.</title>
        <authorList>
            <person name="Wang J."/>
            <person name="Hu S."/>
            <person name="Hu X."/>
            <person name="Zhang B."/>
            <person name="Dong D."/>
            <person name="Zhang S."/>
            <person name="Zhao K."/>
            <person name="Wu D."/>
        </authorList>
    </citation>
    <scope>NUCLEOTIDE SEQUENCE [LARGE SCALE GENOMIC DNA]</scope>
    <source>
        <strain evidence="6">KNP414</strain>
    </source>
</reference>
<dbReference type="SUPFAM" id="SSF46785">
    <property type="entry name" value="Winged helix' DNA-binding domain"/>
    <property type="match status" value="1"/>
</dbReference>
<dbReference type="RefSeq" id="WP_013913985.1">
    <property type="nucleotide sequence ID" value="NC_015690.1"/>
</dbReference>
<gene>
    <name evidence="5" type="ordered locus">KNP414_00168</name>
</gene>
<dbReference type="InterPro" id="IPR000835">
    <property type="entry name" value="HTH_MarR-typ"/>
</dbReference>
<dbReference type="SMART" id="SM00347">
    <property type="entry name" value="HTH_MARR"/>
    <property type="match status" value="1"/>
</dbReference>
<dbReference type="Proteomes" id="UP000006620">
    <property type="component" value="Chromosome"/>
</dbReference>
<dbReference type="Gene3D" id="1.10.10.10">
    <property type="entry name" value="Winged helix-like DNA-binding domain superfamily/Winged helix DNA-binding domain"/>
    <property type="match status" value="1"/>
</dbReference>
<feature type="domain" description="HTH marR-type" evidence="4">
    <location>
        <begin position="6"/>
        <end position="138"/>
    </location>
</feature>
<dbReference type="InterPro" id="IPR036388">
    <property type="entry name" value="WH-like_DNA-bd_sf"/>
</dbReference>
<evidence type="ECO:0000313" key="5">
    <source>
        <dbReference type="EMBL" id="AEI38819.1"/>
    </source>
</evidence>
<evidence type="ECO:0000256" key="1">
    <source>
        <dbReference type="ARBA" id="ARBA00023015"/>
    </source>
</evidence>
<protein>
    <submittedName>
        <fullName evidence="5">Transcriptional regulator, TrmB</fullName>
    </submittedName>
</protein>
<sequence length="141" mass="16152">MEPSMNNLLGYWLKITYRHICNYLDEQLAPFGITNAQLGVLLLLWEKEGLTQKDLQEGLGIRAASLSHLMKGLEAKGLIRRQADERDTRVNRVYPTDASRELREACLRITAEGERRLTEHLTAAEKEQLLGQMKQMSDNLK</sequence>
<dbReference type="InterPro" id="IPR036390">
    <property type="entry name" value="WH_DNA-bd_sf"/>
</dbReference>
<evidence type="ECO:0000256" key="2">
    <source>
        <dbReference type="ARBA" id="ARBA00023125"/>
    </source>
</evidence>
<organism evidence="5 6">
    <name type="scientific">Paenibacillus mucilaginosus (strain KNP414)</name>
    <dbReference type="NCBI Taxonomy" id="1036673"/>
    <lineage>
        <taxon>Bacteria</taxon>
        <taxon>Bacillati</taxon>
        <taxon>Bacillota</taxon>
        <taxon>Bacilli</taxon>
        <taxon>Bacillales</taxon>
        <taxon>Paenibacillaceae</taxon>
        <taxon>Paenibacillus</taxon>
    </lineage>
</organism>
<dbReference type="HOGENOM" id="CLU_083287_18_7_9"/>
<keyword evidence="1" id="KW-0805">Transcription regulation</keyword>
<proteinExistence type="predicted"/>
<name>F8FKV9_PAEMK</name>
<dbReference type="Pfam" id="PF01047">
    <property type="entry name" value="MarR"/>
    <property type="match status" value="1"/>
</dbReference>
<evidence type="ECO:0000256" key="3">
    <source>
        <dbReference type="ARBA" id="ARBA00023163"/>
    </source>
</evidence>
<dbReference type="PROSITE" id="PS50995">
    <property type="entry name" value="HTH_MARR_2"/>
    <property type="match status" value="1"/>
</dbReference>
<keyword evidence="2" id="KW-0238">DNA-binding</keyword>
<dbReference type="GO" id="GO:0003700">
    <property type="term" value="F:DNA-binding transcription factor activity"/>
    <property type="evidence" value="ECO:0007669"/>
    <property type="project" value="InterPro"/>
</dbReference>
<evidence type="ECO:0000313" key="6">
    <source>
        <dbReference type="Proteomes" id="UP000006620"/>
    </source>
</evidence>
<dbReference type="PANTHER" id="PTHR42756:SF1">
    <property type="entry name" value="TRANSCRIPTIONAL REPRESSOR OF EMRAB OPERON"/>
    <property type="match status" value="1"/>
</dbReference>
<keyword evidence="3" id="KW-0804">Transcription</keyword>
<dbReference type="KEGG" id="pms:KNP414_00168"/>
<dbReference type="PATRIC" id="fig|1036673.3.peg.157"/>
<accession>F8FKV9</accession>
<dbReference type="GO" id="GO:0003677">
    <property type="term" value="F:DNA binding"/>
    <property type="evidence" value="ECO:0007669"/>
    <property type="project" value="UniProtKB-KW"/>
</dbReference>
<reference evidence="5 6" key="2">
    <citation type="journal article" date="2013" name="Genome Announc.">
        <title>Genome Sequence of Growth-Improving Paenibacillus mucilaginosus Strain KNP414.</title>
        <authorList>
            <person name="Lu J.J."/>
            <person name="Wang J.F."/>
            <person name="Hu X.F."/>
        </authorList>
    </citation>
    <scope>NUCLEOTIDE SEQUENCE [LARGE SCALE GENOMIC DNA]</scope>
    <source>
        <strain evidence="5 6">KNP414</strain>
    </source>
</reference>